<evidence type="ECO:0008006" key="4">
    <source>
        <dbReference type="Google" id="ProtNLM"/>
    </source>
</evidence>
<evidence type="ECO:0000313" key="3">
    <source>
        <dbReference type="Proteomes" id="UP001596067"/>
    </source>
</evidence>
<dbReference type="EMBL" id="JBHSOD010000022">
    <property type="protein sequence ID" value="MFC5887077.1"/>
    <property type="molecule type" value="Genomic_DNA"/>
</dbReference>
<evidence type="ECO:0000313" key="2">
    <source>
        <dbReference type="EMBL" id="MFC5887077.1"/>
    </source>
</evidence>
<sequence length="68" mass="7545">MNHPVNPRAPHTPGELLHDRRTRRTGVYMDTIGGRVYLRPVGGGVEWTVRPEHVTAPPPQSAQARPLS</sequence>
<dbReference type="RefSeq" id="WP_313764983.1">
    <property type="nucleotide sequence ID" value="NZ_BAAAVH010000051.1"/>
</dbReference>
<dbReference type="Proteomes" id="UP001596067">
    <property type="component" value="Unassembled WGS sequence"/>
</dbReference>
<proteinExistence type="predicted"/>
<gene>
    <name evidence="2" type="ORF">ACFP0N_19095</name>
</gene>
<evidence type="ECO:0000256" key="1">
    <source>
        <dbReference type="SAM" id="MobiDB-lite"/>
    </source>
</evidence>
<organism evidence="2 3">
    <name type="scientific">Kitasatospora aburaviensis</name>
    <dbReference type="NCBI Taxonomy" id="67265"/>
    <lineage>
        <taxon>Bacteria</taxon>
        <taxon>Bacillati</taxon>
        <taxon>Actinomycetota</taxon>
        <taxon>Actinomycetes</taxon>
        <taxon>Kitasatosporales</taxon>
        <taxon>Streptomycetaceae</taxon>
        <taxon>Kitasatospora</taxon>
    </lineage>
</organism>
<accession>A0ABW1EYJ9</accession>
<protein>
    <recommendedName>
        <fullName evidence="4">Integrase</fullName>
    </recommendedName>
</protein>
<keyword evidence="3" id="KW-1185">Reference proteome</keyword>
<name>A0ABW1EYJ9_9ACTN</name>
<comment type="caution">
    <text evidence="2">The sequence shown here is derived from an EMBL/GenBank/DDBJ whole genome shotgun (WGS) entry which is preliminary data.</text>
</comment>
<reference evidence="3" key="1">
    <citation type="journal article" date="2019" name="Int. J. Syst. Evol. Microbiol.">
        <title>The Global Catalogue of Microorganisms (GCM) 10K type strain sequencing project: providing services to taxonomists for standard genome sequencing and annotation.</title>
        <authorList>
            <consortium name="The Broad Institute Genomics Platform"/>
            <consortium name="The Broad Institute Genome Sequencing Center for Infectious Disease"/>
            <person name="Wu L."/>
            <person name="Ma J."/>
        </authorList>
    </citation>
    <scope>NUCLEOTIDE SEQUENCE [LARGE SCALE GENOMIC DNA]</scope>
    <source>
        <strain evidence="3">CGMCC 4.1469</strain>
    </source>
</reference>
<feature type="region of interest" description="Disordered" evidence="1">
    <location>
        <begin position="1"/>
        <end position="22"/>
    </location>
</feature>